<dbReference type="PANTHER" id="PTHR30354">
    <property type="entry name" value="GNT FAMILY GLUCONATE TRANSPORTER"/>
    <property type="match status" value="1"/>
</dbReference>
<organism evidence="2 3">
    <name type="scientific">Rothia koreensis</name>
    <dbReference type="NCBI Taxonomy" id="592378"/>
    <lineage>
        <taxon>Bacteria</taxon>
        <taxon>Bacillati</taxon>
        <taxon>Actinomycetota</taxon>
        <taxon>Actinomycetes</taxon>
        <taxon>Micrococcales</taxon>
        <taxon>Micrococcaceae</taxon>
        <taxon>Rothia</taxon>
    </lineage>
</organism>
<feature type="transmembrane region" description="Helical" evidence="1">
    <location>
        <begin position="170"/>
        <end position="193"/>
    </location>
</feature>
<dbReference type="GO" id="GO:0015128">
    <property type="term" value="F:gluconate transmembrane transporter activity"/>
    <property type="evidence" value="ECO:0007669"/>
    <property type="project" value="InterPro"/>
</dbReference>
<feature type="transmembrane region" description="Helical" evidence="1">
    <location>
        <begin position="103"/>
        <end position="128"/>
    </location>
</feature>
<dbReference type="GO" id="GO:0005886">
    <property type="term" value="C:plasma membrane"/>
    <property type="evidence" value="ECO:0007669"/>
    <property type="project" value="TreeGrafter"/>
</dbReference>
<sequence length="463" mass="48202">MSPVTLVLLGLAAVAVILALIIKAKAHPFLALLLVSVGLALAAGVPLEKIVPMLEEGMGSTLGSVALIVTLGAMMGRIIEVSGGADVLAKMLLNKFGPHRAPWALGAAAFIFGIPVFVDVALIVLMPIILSVGRRLQGNMLNYALPTVMGLLTVHVVLPPHPGIVGGAQVMGANIGMVLLLGLLPAIIMWLAAQFTIPFITRRIFSPVPGISAAEMQEAGEDFDEESTQSFPKVDNPPRAWVVIAMILIPLVLIMSQTITSMTLPENNPVVKFFSFVGASPMALVIGVVVATVVLGYRRGWGLTQAEDVINSSLPPVAAVILITGAGGTFGHVLKETGVADAVAHALAGTGLHILVLAWLMAALIRAAQGSATVSTLTTAPLIAPMTSSLGLEPLQVALVAVTIGIGSMALSHVNDSLFWVWSRYNQVNTATGLKSYTLLTTTTSIVGFLVALLMWPIVSAIA</sequence>
<feature type="transmembrane region" description="Helical" evidence="1">
    <location>
        <begin position="273"/>
        <end position="297"/>
    </location>
</feature>
<evidence type="ECO:0000313" key="3">
    <source>
        <dbReference type="Proteomes" id="UP000462152"/>
    </source>
</evidence>
<evidence type="ECO:0000313" key="2">
    <source>
        <dbReference type="EMBL" id="MUN54820.1"/>
    </source>
</evidence>
<dbReference type="RefSeq" id="WP_129315881.1">
    <property type="nucleotide sequence ID" value="NZ_NOIQ01000013.1"/>
</dbReference>
<feature type="transmembrane region" description="Helical" evidence="1">
    <location>
        <begin position="342"/>
        <end position="365"/>
    </location>
</feature>
<reference evidence="2 3" key="1">
    <citation type="submission" date="2019-12" db="EMBL/GenBank/DDBJ databases">
        <authorList>
            <person name="Li J."/>
            <person name="Shi Y."/>
            <person name="Xu G."/>
            <person name="Xiao D."/>
            <person name="Ran X."/>
        </authorList>
    </citation>
    <scope>NUCLEOTIDE SEQUENCE [LARGE SCALE GENOMIC DNA]</scope>
    <source>
        <strain evidence="2 3">JCM 15915</strain>
    </source>
</reference>
<proteinExistence type="predicted"/>
<dbReference type="InterPro" id="IPR003474">
    <property type="entry name" value="Glcn_transporter"/>
</dbReference>
<feature type="transmembrane region" description="Helical" evidence="1">
    <location>
        <begin position="29"/>
        <end position="47"/>
    </location>
</feature>
<keyword evidence="1" id="KW-1133">Transmembrane helix</keyword>
<evidence type="ECO:0000256" key="1">
    <source>
        <dbReference type="SAM" id="Phobius"/>
    </source>
</evidence>
<feature type="transmembrane region" description="Helical" evidence="1">
    <location>
        <begin position="434"/>
        <end position="459"/>
    </location>
</feature>
<keyword evidence="1" id="KW-0472">Membrane</keyword>
<dbReference type="NCBIfam" id="TIGR00791">
    <property type="entry name" value="gntP"/>
    <property type="match status" value="1"/>
</dbReference>
<keyword evidence="3" id="KW-1185">Reference proteome</keyword>
<keyword evidence="1" id="KW-0812">Transmembrane</keyword>
<feature type="transmembrane region" description="Helical" evidence="1">
    <location>
        <begin position="395"/>
        <end position="414"/>
    </location>
</feature>
<feature type="transmembrane region" description="Helical" evidence="1">
    <location>
        <begin position="140"/>
        <end position="158"/>
    </location>
</feature>
<name>A0A7K1LI77_9MICC</name>
<dbReference type="AlphaFoldDB" id="A0A7K1LI77"/>
<comment type="caution">
    <text evidence="2">The sequence shown here is derived from an EMBL/GenBank/DDBJ whole genome shotgun (WGS) entry which is preliminary data.</text>
</comment>
<accession>A0A7K1LI77</accession>
<dbReference type="PIRSF" id="PIRSF002746">
    <property type="entry name" value="Gluconate_transporter"/>
    <property type="match status" value="1"/>
</dbReference>
<protein>
    <submittedName>
        <fullName evidence="2">GntT protein</fullName>
    </submittedName>
</protein>
<feature type="transmembrane region" description="Helical" evidence="1">
    <location>
        <begin position="309"/>
        <end position="330"/>
    </location>
</feature>
<dbReference type="PANTHER" id="PTHR30354:SF25">
    <property type="entry name" value="INNER MEMBRANE PERMEASE YGBN"/>
    <property type="match status" value="1"/>
</dbReference>
<feature type="transmembrane region" description="Helical" evidence="1">
    <location>
        <begin position="240"/>
        <end position="261"/>
    </location>
</feature>
<dbReference type="Proteomes" id="UP000462152">
    <property type="component" value="Unassembled WGS sequence"/>
</dbReference>
<gene>
    <name evidence="2" type="ORF">GMA10_06280</name>
</gene>
<dbReference type="Pfam" id="PF02447">
    <property type="entry name" value="GntP_permease"/>
    <property type="match status" value="1"/>
</dbReference>
<dbReference type="EMBL" id="WOGT01000002">
    <property type="protein sequence ID" value="MUN54820.1"/>
    <property type="molecule type" value="Genomic_DNA"/>
</dbReference>
<dbReference type="OrthoDB" id="4325159at2"/>